<dbReference type="HOGENOM" id="CLU_176177_0_0_9"/>
<proteinExistence type="predicted"/>
<dbReference type="RefSeq" id="WP_002583311.1">
    <property type="nucleotide sequence ID" value="NZ_KB851019.1"/>
</dbReference>
<reference evidence="1 2" key="1">
    <citation type="submission" date="2013-01" db="EMBL/GenBank/DDBJ databases">
        <title>The Genome Sequence of Clostridium clostridioforme 90A8.</title>
        <authorList>
            <consortium name="The Broad Institute Genome Sequencing Platform"/>
            <person name="Earl A."/>
            <person name="Ward D."/>
            <person name="Feldgarden M."/>
            <person name="Gevers D."/>
            <person name="Courvalin P."/>
            <person name="Lambert T."/>
            <person name="Walker B."/>
            <person name="Young S.K."/>
            <person name="Zeng Q."/>
            <person name="Gargeya S."/>
            <person name="Fitzgerald M."/>
            <person name="Haas B."/>
            <person name="Abouelleil A."/>
            <person name="Alvarado L."/>
            <person name="Arachchi H.M."/>
            <person name="Berlin A.M."/>
            <person name="Chapman S.B."/>
            <person name="Dewar J."/>
            <person name="Goldberg J."/>
            <person name="Griggs A."/>
            <person name="Gujja S."/>
            <person name="Hansen M."/>
            <person name="Howarth C."/>
            <person name="Imamovic A."/>
            <person name="Larimer J."/>
            <person name="McCowan C."/>
            <person name="Murphy C."/>
            <person name="Neiman D."/>
            <person name="Pearson M."/>
            <person name="Priest M."/>
            <person name="Roberts A."/>
            <person name="Saif S."/>
            <person name="Shea T."/>
            <person name="Sisk P."/>
            <person name="Sykes S."/>
            <person name="Wortman J."/>
            <person name="Nusbaum C."/>
            <person name="Birren B."/>
        </authorList>
    </citation>
    <scope>NUCLEOTIDE SEQUENCE [LARGE SCALE GENOMIC DNA]</scope>
    <source>
        <strain evidence="1 2">90A8</strain>
    </source>
</reference>
<evidence type="ECO:0000313" key="2">
    <source>
        <dbReference type="Proteomes" id="UP000013085"/>
    </source>
</evidence>
<comment type="caution">
    <text evidence="1">The sequence shown here is derived from an EMBL/GenBank/DDBJ whole genome shotgun (WGS) entry which is preliminary data.</text>
</comment>
<accession>A0A0E2HBY9</accession>
<protein>
    <submittedName>
        <fullName evidence="1">Uncharacterized protein</fullName>
    </submittedName>
</protein>
<evidence type="ECO:0000313" key="1">
    <source>
        <dbReference type="EMBL" id="ENZ16653.1"/>
    </source>
</evidence>
<dbReference type="GeneID" id="57960140"/>
<dbReference type="InterPro" id="IPR046350">
    <property type="entry name" value="Cystatin_sf"/>
</dbReference>
<dbReference type="PATRIC" id="fig|999408.3.peg.2244"/>
<organism evidence="1 2">
    <name type="scientific">[Clostridium] clostridioforme 90A8</name>
    <dbReference type="NCBI Taxonomy" id="999408"/>
    <lineage>
        <taxon>Bacteria</taxon>
        <taxon>Bacillati</taxon>
        <taxon>Bacillota</taxon>
        <taxon>Clostridia</taxon>
        <taxon>Lachnospirales</taxon>
        <taxon>Lachnospiraceae</taxon>
        <taxon>Enterocloster</taxon>
    </lineage>
</organism>
<dbReference type="Proteomes" id="UP000013085">
    <property type="component" value="Unassembled WGS sequence"/>
</dbReference>
<dbReference type="EMBL" id="AGYR01000019">
    <property type="protein sequence ID" value="ENZ16653.1"/>
    <property type="molecule type" value="Genomic_DNA"/>
</dbReference>
<dbReference type="AlphaFoldDB" id="A0A0E2HBY9"/>
<name>A0A0E2HBY9_9FIRM</name>
<sequence length="84" mass="9687">MPGSWQYQPYLTTYDSFIFYNAIGEHPDYFYRPIAVAKQVVNGTNYRFMTIAEPEQSDLTPHFAIVEIYQPLEGRAHAAKITPV</sequence>
<gene>
    <name evidence="1" type="ORF">HMPREF1090_02094</name>
</gene>
<dbReference type="SUPFAM" id="SSF54403">
    <property type="entry name" value="Cystatin/monellin"/>
    <property type="match status" value="1"/>
</dbReference>